<keyword evidence="3" id="KW-1185">Reference proteome</keyword>
<name>A0ABR8C6J0_9CYAN</name>
<evidence type="ECO:0000313" key="3">
    <source>
        <dbReference type="Proteomes" id="UP000618445"/>
    </source>
</evidence>
<dbReference type="Proteomes" id="UP000618445">
    <property type="component" value="Unassembled WGS sequence"/>
</dbReference>
<protein>
    <submittedName>
        <fullName evidence="2">Uncharacterized protein</fullName>
    </submittedName>
</protein>
<accession>A0ABR8C6J0</accession>
<comment type="caution">
    <text evidence="2">The sequence shown here is derived from an EMBL/GenBank/DDBJ whole genome shotgun (WGS) entry which is preliminary data.</text>
</comment>
<proteinExistence type="predicted"/>
<reference evidence="2 3" key="1">
    <citation type="journal article" date="2020" name="ISME J.">
        <title>Comparative genomics reveals insights into cyanobacterial evolution and habitat adaptation.</title>
        <authorList>
            <person name="Chen M.Y."/>
            <person name="Teng W.K."/>
            <person name="Zhao L."/>
            <person name="Hu C.X."/>
            <person name="Zhou Y.K."/>
            <person name="Han B.P."/>
            <person name="Song L.R."/>
            <person name="Shu W.S."/>
        </authorList>
    </citation>
    <scope>NUCLEOTIDE SEQUENCE [LARGE SCALE GENOMIC DNA]</scope>
    <source>
        <strain evidence="2 3">FACHB-1050</strain>
    </source>
</reference>
<feature type="region of interest" description="Disordered" evidence="1">
    <location>
        <begin position="166"/>
        <end position="188"/>
    </location>
</feature>
<evidence type="ECO:0000256" key="1">
    <source>
        <dbReference type="SAM" id="MobiDB-lite"/>
    </source>
</evidence>
<sequence>MSTLQLHYDTLLSHCSNPLEAIALLREYRPYFELIPSLRRPSDSLISIPFPVVQLTSPNLTQSHVQLECDLALIMCDPDWKVKTGQEIFVFIHRPNEDYSALLKRWRQVEVALGEEYYWLLPWKHRSIISDRGEYHYPLFVTLDYSPARIAKGLAGASLPHVKALTPEIDPPPDIEENQQDQIYDSTS</sequence>
<dbReference type="RefSeq" id="WP_190576009.1">
    <property type="nucleotide sequence ID" value="NZ_CAWPQU010000012.1"/>
</dbReference>
<organism evidence="2 3">
    <name type="scientific">Phormidium tenue FACHB-1050</name>
    <dbReference type="NCBI Taxonomy" id="2692857"/>
    <lineage>
        <taxon>Bacteria</taxon>
        <taxon>Bacillati</taxon>
        <taxon>Cyanobacteriota</taxon>
        <taxon>Cyanophyceae</taxon>
        <taxon>Oscillatoriophycideae</taxon>
        <taxon>Oscillatoriales</taxon>
        <taxon>Oscillatoriaceae</taxon>
        <taxon>Phormidium</taxon>
    </lineage>
</organism>
<gene>
    <name evidence="2" type="ORF">H6G05_02435</name>
</gene>
<dbReference type="EMBL" id="JACJQY010000002">
    <property type="protein sequence ID" value="MBD2315705.1"/>
    <property type="molecule type" value="Genomic_DNA"/>
</dbReference>
<evidence type="ECO:0000313" key="2">
    <source>
        <dbReference type="EMBL" id="MBD2315705.1"/>
    </source>
</evidence>